<reference evidence="1" key="2">
    <citation type="submission" date="2021-01" db="UniProtKB">
        <authorList>
            <consortium name="EnsemblPlants"/>
        </authorList>
    </citation>
    <scope>IDENTIFICATION</scope>
</reference>
<dbReference type="Proteomes" id="UP000594261">
    <property type="component" value="Chromosome 4"/>
</dbReference>
<dbReference type="EnsemblPlants" id="QL04p063607:mrna">
    <property type="protein sequence ID" value="QL04p063607:mrna"/>
    <property type="gene ID" value="QL04p063607"/>
</dbReference>
<reference evidence="1 2" key="1">
    <citation type="journal article" date="2016" name="G3 (Bethesda)">
        <title>First Draft Assembly and Annotation of the Genome of a California Endemic Oak Quercus lobata Nee (Fagaceae).</title>
        <authorList>
            <person name="Sork V.L."/>
            <person name="Fitz-Gibbon S.T."/>
            <person name="Puiu D."/>
            <person name="Crepeau M."/>
            <person name="Gugger P.F."/>
            <person name="Sherman R."/>
            <person name="Stevens K."/>
            <person name="Langley C.H."/>
            <person name="Pellegrini M."/>
            <person name="Salzberg S.L."/>
        </authorList>
    </citation>
    <scope>NUCLEOTIDE SEQUENCE [LARGE SCALE GENOMIC DNA]</scope>
    <source>
        <strain evidence="1 2">cv. SW786</strain>
    </source>
</reference>
<keyword evidence="2" id="KW-1185">Reference proteome</keyword>
<evidence type="ECO:0000313" key="2">
    <source>
        <dbReference type="Proteomes" id="UP000594261"/>
    </source>
</evidence>
<name>A0A7N2LH33_QUELO</name>
<organism evidence="1 2">
    <name type="scientific">Quercus lobata</name>
    <name type="common">Valley oak</name>
    <dbReference type="NCBI Taxonomy" id="97700"/>
    <lineage>
        <taxon>Eukaryota</taxon>
        <taxon>Viridiplantae</taxon>
        <taxon>Streptophyta</taxon>
        <taxon>Embryophyta</taxon>
        <taxon>Tracheophyta</taxon>
        <taxon>Spermatophyta</taxon>
        <taxon>Magnoliopsida</taxon>
        <taxon>eudicotyledons</taxon>
        <taxon>Gunneridae</taxon>
        <taxon>Pentapetalae</taxon>
        <taxon>rosids</taxon>
        <taxon>fabids</taxon>
        <taxon>Fagales</taxon>
        <taxon>Fagaceae</taxon>
        <taxon>Quercus</taxon>
    </lineage>
</organism>
<protein>
    <submittedName>
        <fullName evidence="1">Uncharacterized protein</fullName>
    </submittedName>
</protein>
<dbReference type="InParanoid" id="A0A7N2LH33"/>
<proteinExistence type="predicted"/>
<dbReference type="EMBL" id="LRBV02000004">
    <property type="status" value="NOT_ANNOTATED_CDS"/>
    <property type="molecule type" value="Genomic_DNA"/>
</dbReference>
<dbReference type="Gramene" id="QL04p063607:mrna">
    <property type="protein sequence ID" value="QL04p063607:mrna"/>
    <property type="gene ID" value="QL04p063607"/>
</dbReference>
<evidence type="ECO:0000313" key="1">
    <source>
        <dbReference type="EnsemblPlants" id="QL04p063607:mrna"/>
    </source>
</evidence>
<dbReference type="AlphaFoldDB" id="A0A7N2LH33"/>
<accession>A0A7N2LH33</accession>
<sequence length="116" mass="12640">MAASAVAAVNAIINLLDKVLQFVKNRSNGDSANIEDVKRLFCTLIAYLTDTKGVEATEGLMVRVDQLSEESKDMVISVIGDAGSVKTTLIREVYQMIKKVLIAMLGFPSYPLVRTC</sequence>